<comment type="similarity">
    <text evidence="3">Belongs to the histidine acid phosphatase family. VIP1 subfamily.</text>
</comment>
<organism evidence="5 6">
    <name type="scientific">Macrostomum lignano</name>
    <dbReference type="NCBI Taxonomy" id="282301"/>
    <lineage>
        <taxon>Eukaryota</taxon>
        <taxon>Metazoa</taxon>
        <taxon>Spiralia</taxon>
        <taxon>Lophotrochozoa</taxon>
        <taxon>Platyhelminthes</taxon>
        <taxon>Rhabditophora</taxon>
        <taxon>Macrostomorpha</taxon>
        <taxon>Macrostomida</taxon>
        <taxon>Macrostomidae</taxon>
        <taxon>Macrostomum</taxon>
    </lineage>
</organism>
<dbReference type="GO" id="GO:0052723">
    <property type="term" value="F:inositol hexakisphosphate 1-kinase activity"/>
    <property type="evidence" value="ECO:0007669"/>
    <property type="project" value="RHEA"/>
</dbReference>
<comment type="function">
    <text evidence="3">Bifunctional inositol kinase that acts in concert with the IP6K kinases to synthesize the diphosphate group-containing inositol pyrophosphates diphosphoinositol pentakisphosphate, PP-InsP5, and bis-diphosphoinositol tetrakisphosphate, (PP)2-InsP4. PP-InsP5 and (PP)2-InsP4, also respectively called InsP7 and InsP8, may regulate a variety of cellular processes, including apoptosis, vesicle trafficking, cytoskeletal dynamics, and exocytosis. Phosphorylates inositol hexakisphosphate (InsP6).</text>
</comment>
<keyword evidence="3" id="KW-0808">Transferase</keyword>
<comment type="catalytic activity">
    <reaction evidence="1">
        <text>5-diphospho-1D-myo-inositol 1,2,3,4,6-pentakisphosphate + ATP + H(+) = 1,5-bis(diphospho)-1D-myo-inositol 2,3,4,6-tetrakisphosphate + ADP</text>
        <dbReference type="Rhea" id="RHEA:10276"/>
        <dbReference type="ChEBI" id="CHEBI:15378"/>
        <dbReference type="ChEBI" id="CHEBI:30616"/>
        <dbReference type="ChEBI" id="CHEBI:58628"/>
        <dbReference type="ChEBI" id="CHEBI:77983"/>
        <dbReference type="ChEBI" id="CHEBI:456216"/>
        <dbReference type="EC" id="2.7.4.24"/>
    </reaction>
    <physiologicalReaction direction="left-to-right" evidence="1">
        <dbReference type="Rhea" id="RHEA:10277"/>
    </physiologicalReaction>
</comment>
<feature type="domain" description="VIP1 N-terminal" evidence="4">
    <location>
        <begin position="47"/>
        <end position="94"/>
    </location>
</feature>
<reference evidence="6" key="1">
    <citation type="submission" date="2016-11" db="UniProtKB">
        <authorList>
            <consortium name="WormBaseParasite"/>
        </authorList>
    </citation>
    <scope>IDENTIFICATION</scope>
</reference>
<evidence type="ECO:0000313" key="6">
    <source>
        <dbReference type="WBParaSite" id="maker-unitig_33844-snap-gene-0.2-mRNA-1"/>
    </source>
</evidence>
<protein>
    <recommendedName>
        <fullName evidence="3">Inositol hexakisphosphate and diphosphoinositol-pentakisphosphate kinase</fullName>
        <ecNumber evidence="3">2.7.4.24</ecNumber>
    </recommendedName>
</protein>
<dbReference type="Gene3D" id="3.30.470.20">
    <property type="entry name" value="ATP-grasp fold, B domain"/>
    <property type="match status" value="2"/>
</dbReference>
<proteinExistence type="inferred from homology"/>
<evidence type="ECO:0000256" key="2">
    <source>
        <dbReference type="ARBA" id="ARBA00034629"/>
    </source>
</evidence>
<dbReference type="AlphaFoldDB" id="A0A1I8FGM5"/>
<dbReference type="GO" id="GO:0032958">
    <property type="term" value="P:inositol phosphate biosynthetic process"/>
    <property type="evidence" value="ECO:0007669"/>
    <property type="project" value="TreeGrafter"/>
</dbReference>
<keyword evidence="3" id="KW-0067">ATP-binding</keyword>
<dbReference type="EC" id="2.7.4.24" evidence="3"/>
<comment type="catalytic activity">
    <reaction evidence="2">
        <text>1D-myo-inositol hexakisphosphate + ATP = 1-diphospho-1D-myo-inositol 2,3,4,5,6-pentakisphosphate + ADP</text>
        <dbReference type="Rhea" id="RHEA:37459"/>
        <dbReference type="ChEBI" id="CHEBI:30616"/>
        <dbReference type="ChEBI" id="CHEBI:58130"/>
        <dbReference type="ChEBI" id="CHEBI:74946"/>
        <dbReference type="ChEBI" id="CHEBI:456216"/>
        <dbReference type="EC" id="2.7.4.24"/>
    </reaction>
    <physiologicalReaction direction="left-to-right" evidence="2">
        <dbReference type="Rhea" id="RHEA:37460"/>
    </physiologicalReaction>
</comment>
<keyword evidence="3" id="KW-0418">Kinase</keyword>
<evidence type="ECO:0000259" key="4">
    <source>
        <dbReference type="Pfam" id="PF18086"/>
    </source>
</evidence>
<dbReference type="InterPro" id="IPR040557">
    <property type="entry name" value="VIP1_N"/>
</dbReference>
<dbReference type="Gene3D" id="3.40.50.11950">
    <property type="match status" value="2"/>
</dbReference>
<dbReference type="GO" id="GO:0033857">
    <property type="term" value="F:5-diphosphoinositol pentakisphosphate 1-kinase activity"/>
    <property type="evidence" value="ECO:0007669"/>
    <property type="project" value="TreeGrafter"/>
</dbReference>
<dbReference type="PANTHER" id="PTHR12750:SF9">
    <property type="entry name" value="INOSITOL HEXAKISPHOSPHATE AND DIPHOSPHOINOSITOL-PENTAKISPHOSPHATE KINASE"/>
    <property type="match status" value="1"/>
</dbReference>
<dbReference type="GO" id="GO:0005829">
    <property type="term" value="C:cytosol"/>
    <property type="evidence" value="ECO:0007669"/>
    <property type="project" value="UniProtKB-SubCell"/>
</dbReference>
<dbReference type="GO" id="GO:0005524">
    <property type="term" value="F:ATP binding"/>
    <property type="evidence" value="ECO:0007669"/>
    <property type="project" value="UniProtKB-KW"/>
</dbReference>
<evidence type="ECO:0000256" key="3">
    <source>
        <dbReference type="RuleBase" id="RU365032"/>
    </source>
</evidence>
<name>A0A1I8FGM5_9PLAT</name>
<sequence length="397" mass="45109">KHCPQRRTDRTSISVDVHGVSGGRQSSSPIRLGLCAMAKKAKARYSEQPVEAWPVVDALISFYSHGFPLEKVAQYAELRKPFLVNDLISQRLLMNRQKVYERLREREIQSFATPSVIEATPATMTLYWKPKITSTAGGGSVRLFRKVGNCSSVYHQQESRVRRLAASCMRSSWLRMALTSSSEVARPDGKVERDPRARRMRCPTVCGFDLLRANGVSYVCDVNGFSFVKSSEKYLRRLRLHLGPCSPRPLRRLCPCQSAVPAWTGLRWVRTTFGHVMELRCLICQFYRLFNRQQATEVADLRPKLKKPAALQELLNAARSILMQAGHDGDGFKESPKEDRSSIEQFARLLEIARQIFEASNRKSAIKFLREAVKAPLGAGAPRWRRKERRQLTACRA</sequence>
<dbReference type="Proteomes" id="UP000095280">
    <property type="component" value="Unplaced"/>
</dbReference>
<comment type="subcellular location">
    <subcellularLocation>
        <location evidence="3">Cytoplasm</location>
        <location evidence="3">Cytosol</location>
    </subcellularLocation>
</comment>
<evidence type="ECO:0000256" key="1">
    <source>
        <dbReference type="ARBA" id="ARBA00033696"/>
    </source>
</evidence>
<keyword evidence="5" id="KW-1185">Reference proteome</keyword>
<dbReference type="Pfam" id="PF18086">
    <property type="entry name" value="PPIP5K2_N"/>
    <property type="match status" value="1"/>
</dbReference>
<keyword evidence="3" id="KW-0547">Nucleotide-binding</keyword>
<dbReference type="WBParaSite" id="maker-unitig_33844-snap-gene-0.2-mRNA-1">
    <property type="protein sequence ID" value="maker-unitig_33844-snap-gene-0.2-mRNA-1"/>
    <property type="gene ID" value="maker-unitig_33844-snap-gene-0.2"/>
</dbReference>
<accession>A0A1I8FGM5</accession>
<dbReference type="GO" id="GO:0006020">
    <property type="term" value="P:inositol metabolic process"/>
    <property type="evidence" value="ECO:0007669"/>
    <property type="project" value="TreeGrafter"/>
</dbReference>
<evidence type="ECO:0000313" key="5">
    <source>
        <dbReference type="Proteomes" id="UP000095280"/>
    </source>
</evidence>
<dbReference type="InterPro" id="IPR037446">
    <property type="entry name" value="His_Pase_VIP1"/>
</dbReference>
<keyword evidence="3" id="KW-0963">Cytoplasm</keyword>
<dbReference type="PANTHER" id="PTHR12750">
    <property type="entry name" value="DIPHOSPHOINOSITOL PENTAKISPHOSPHATE KINASE"/>
    <property type="match status" value="1"/>
</dbReference>